<evidence type="ECO:0000313" key="3">
    <source>
        <dbReference type="EMBL" id="OKH91034.1"/>
    </source>
</evidence>
<keyword evidence="4" id="KW-1185">Reference proteome</keyword>
<dbReference type="InterPro" id="IPR007278">
    <property type="entry name" value="DUF397"/>
</dbReference>
<evidence type="ECO:0000256" key="1">
    <source>
        <dbReference type="SAM" id="MobiDB-lite"/>
    </source>
</evidence>
<accession>A0A1Q4UZQ6</accession>
<dbReference type="AlphaFoldDB" id="A0A1Q4UZQ6"/>
<name>A0A1Q4UZQ6_9ACTN</name>
<dbReference type="Proteomes" id="UP000186455">
    <property type="component" value="Unassembled WGS sequence"/>
</dbReference>
<sequence>MTRTDIPEQDWTSSSYSQSNGGECVEWAPAYASATGTVPVRDSKLSDGPVLIFTSGAFAGLVTLARDGDV</sequence>
<gene>
    <name evidence="3" type="ORF">AB852_31570</name>
</gene>
<feature type="domain" description="DUF397" evidence="2">
    <location>
        <begin position="10"/>
        <end position="65"/>
    </location>
</feature>
<feature type="region of interest" description="Disordered" evidence="1">
    <location>
        <begin position="1"/>
        <end position="21"/>
    </location>
</feature>
<comment type="caution">
    <text evidence="3">The sequence shown here is derived from an EMBL/GenBank/DDBJ whole genome shotgun (WGS) entry which is preliminary data.</text>
</comment>
<feature type="compositionally biased region" description="Polar residues" evidence="1">
    <location>
        <begin position="10"/>
        <end position="21"/>
    </location>
</feature>
<protein>
    <recommendedName>
        <fullName evidence="2">DUF397 domain-containing protein</fullName>
    </recommendedName>
</protein>
<proteinExistence type="predicted"/>
<organism evidence="3 4">
    <name type="scientific">Streptomyces uncialis</name>
    <dbReference type="NCBI Taxonomy" id="1048205"/>
    <lineage>
        <taxon>Bacteria</taxon>
        <taxon>Bacillati</taxon>
        <taxon>Actinomycetota</taxon>
        <taxon>Actinomycetes</taxon>
        <taxon>Kitasatosporales</taxon>
        <taxon>Streptomycetaceae</taxon>
        <taxon>Streptomyces</taxon>
    </lineage>
</organism>
<evidence type="ECO:0000313" key="4">
    <source>
        <dbReference type="Proteomes" id="UP000186455"/>
    </source>
</evidence>
<dbReference type="STRING" id="1048205.AB852_31570"/>
<evidence type="ECO:0000259" key="2">
    <source>
        <dbReference type="Pfam" id="PF04149"/>
    </source>
</evidence>
<dbReference type="RefSeq" id="WP_073793707.1">
    <property type="nucleotide sequence ID" value="NZ_JAPEPH010000002.1"/>
</dbReference>
<dbReference type="Pfam" id="PF04149">
    <property type="entry name" value="DUF397"/>
    <property type="match status" value="1"/>
</dbReference>
<reference evidence="3 4" key="1">
    <citation type="submission" date="2015-06" db="EMBL/GenBank/DDBJ databases">
        <title>Cloning and characterization of the uncialamcin biosynthetic gene cluster.</title>
        <authorList>
            <person name="Yan X."/>
            <person name="Huang T."/>
            <person name="Ge H."/>
            <person name="Shen B."/>
        </authorList>
    </citation>
    <scope>NUCLEOTIDE SEQUENCE [LARGE SCALE GENOMIC DNA]</scope>
    <source>
        <strain evidence="3 4">DCA2648</strain>
    </source>
</reference>
<dbReference type="EMBL" id="LFBV01000010">
    <property type="protein sequence ID" value="OKH91034.1"/>
    <property type="molecule type" value="Genomic_DNA"/>
</dbReference>